<accession>A0A1A9V4G7</accession>
<evidence type="ECO:0000313" key="2">
    <source>
        <dbReference type="Proteomes" id="UP000078200"/>
    </source>
</evidence>
<dbReference type="VEuPathDB" id="VectorBase:GAUT025549"/>
<dbReference type="Proteomes" id="UP000078200">
    <property type="component" value="Unassembled WGS sequence"/>
</dbReference>
<dbReference type="AlphaFoldDB" id="A0A1A9V4G7"/>
<protein>
    <submittedName>
        <fullName evidence="1">Uncharacterized protein</fullName>
    </submittedName>
</protein>
<proteinExistence type="predicted"/>
<keyword evidence="2" id="KW-1185">Reference proteome</keyword>
<sequence>MNDERRLPTAARNTREILTFKDMIRNFFHSVDICDAISAGTFVWFMEFKFSKISPGYNLQAMIVGFNKYGNRAKIDACRKTSDNDNCFLDKRKGCNSYFNP</sequence>
<evidence type="ECO:0000313" key="1">
    <source>
        <dbReference type="EnsemblMetazoa" id="GAUT025549-PA"/>
    </source>
</evidence>
<name>A0A1A9V4G7_GLOAU</name>
<dbReference type="EnsemblMetazoa" id="GAUT025549-RA">
    <property type="protein sequence ID" value="GAUT025549-PA"/>
    <property type="gene ID" value="GAUT025549"/>
</dbReference>
<organism evidence="1 2">
    <name type="scientific">Glossina austeni</name>
    <name type="common">Savannah tsetse fly</name>
    <dbReference type="NCBI Taxonomy" id="7395"/>
    <lineage>
        <taxon>Eukaryota</taxon>
        <taxon>Metazoa</taxon>
        <taxon>Ecdysozoa</taxon>
        <taxon>Arthropoda</taxon>
        <taxon>Hexapoda</taxon>
        <taxon>Insecta</taxon>
        <taxon>Pterygota</taxon>
        <taxon>Neoptera</taxon>
        <taxon>Endopterygota</taxon>
        <taxon>Diptera</taxon>
        <taxon>Brachycera</taxon>
        <taxon>Muscomorpha</taxon>
        <taxon>Hippoboscoidea</taxon>
        <taxon>Glossinidae</taxon>
        <taxon>Glossina</taxon>
    </lineage>
</organism>
<reference evidence="1" key="1">
    <citation type="submission" date="2020-05" db="UniProtKB">
        <authorList>
            <consortium name="EnsemblMetazoa"/>
        </authorList>
    </citation>
    <scope>IDENTIFICATION</scope>
    <source>
        <strain evidence="1">TTRI</strain>
    </source>
</reference>